<sequence length="515" mass="53402">MAGSRGPTGRPRRRARARSVGVAALVAATVLVLPPGPAAATPPAAPADPAPPGNAVSRPDPAHAVLPPAALPPAAPVATGIAPVTYAPGARDAFGARRAHSPEPLRLVAVTWTGPAPDSVALRSTDAAGTWGAWTDLDPVGSQRDDPVPGAGPQRGGTDPIWVGDRTAVEVRAMRAGQPVTDQVQVVRIDPGLGSNDEAIGAMGSARGPAAPTYVTRAQWGADESMMSWPPETTPTVKAVTIHHTSESNDYSPADSPKIVRAIYAYHARTQEWGDIGYNALVDRYGTIYEGRAGGLDRAVVAAHAGGFNRETFGIAVMGNTSSTPPTPAAMDSVAALAAWKLGGLYRDPRQEVELTSAGGGTSRYPKGQTTTVPALFAHRDVGNTSCPGDAGYAQLEPLRAEVQQLIDQTATDVRTAWSAARAALGEPVRVESPTADGTGRSTDFEHGTVVWSPRTGAWPVTGAIAAHWRAAGAETSALGYPRSAEYDVPNGRQQDFEHGRLTWSRDTGAVASPA</sequence>
<feature type="region of interest" description="Disordered" evidence="2">
    <location>
        <begin position="136"/>
        <end position="161"/>
    </location>
</feature>
<evidence type="ECO:0000256" key="3">
    <source>
        <dbReference type="SAM" id="SignalP"/>
    </source>
</evidence>
<dbReference type="SMART" id="SM00701">
    <property type="entry name" value="PGRP"/>
    <property type="match status" value="1"/>
</dbReference>
<dbReference type="InterPro" id="IPR006619">
    <property type="entry name" value="PGRP_domain_met/bac"/>
</dbReference>
<feature type="compositionally biased region" description="Pro residues" evidence="2">
    <location>
        <begin position="43"/>
        <end position="52"/>
    </location>
</feature>
<dbReference type="PANTHER" id="PTHR11022:SF41">
    <property type="entry name" value="PEPTIDOGLYCAN-RECOGNITION PROTEIN LC-RELATED"/>
    <property type="match status" value="1"/>
</dbReference>
<reference evidence="6 7" key="1">
    <citation type="submission" date="2018-04" db="EMBL/GenBank/DDBJ databases">
        <title>Genomic Encyclopedia of Type Strains, Phase IV (KMG-IV): sequencing the most valuable type-strain genomes for metagenomic binning, comparative biology and taxonomic classification.</title>
        <authorList>
            <person name="Goeker M."/>
        </authorList>
    </citation>
    <scope>NUCLEOTIDE SEQUENCE [LARGE SCALE GENOMIC DNA]</scope>
    <source>
        <strain evidence="6 7">DSM 45771</strain>
    </source>
</reference>
<evidence type="ECO:0000313" key="7">
    <source>
        <dbReference type="Proteomes" id="UP000245639"/>
    </source>
</evidence>
<dbReference type="RefSeq" id="WP_165825639.1">
    <property type="nucleotide sequence ID" value="NZ_QEKW01000004.1"/>
</dbReference>
<protein>
    <submittedName>
        <fullName evidence="6">LGFP repeat-containing protein</fullName>
    </submittedName>
</protein>
<proteinExistence type="inferred from homology"/>
<dbReference type="GO" id="GO:0008270">
    <property type="term" value="F:zinc ion binding"/>
    <property type="evidence" value="ECO:0007669"/>
    <property type="project" value="InterPro"/>
</dbReference>
<dbReference type="SUPFAM" id="SSF55846">
    <property type="entry name" value="N-acetylmuramoyl-L-alanine amidase-like"/>
    <property type="match status" value="1"/>
</dbReference>
<evidence type="ECO:0000256" key="2">
    <source>
        <dbReference type="SAM" id="MobiDB-lite"/>
    </source>
</evidence>
<dbReference type="Pfam" id="PF08310">
    <property type="entry name" value="LGFP"/>
    <property type="match status" value="2"/>
</dbReference>
<dbReference type="InterPro" id="IPR036505">
    <property type="entry name" value="Amidase/PGRP_sf"/>
</dbReference>
<evidence type="ECO:0000259" key="5">
    <source>
        <dbReference type="SMART" id="SM00701"/>
    </source>
</evidence>
<dbReference type="AlphaFoldDB" id="A0A2U1FFZ0"/>
<dbReference type="PANTHER" id="PTHR11022">
    <property type="entry name" value="PEPTIDOGLYCAN RECOGNITION PROTEIN"/>
    <property type="match status" value="1"/>
</dbReference>
<dbReference type="InterPro" id="IPR015510">
    <property type="entry name" value="PGRP"/>
</dbReference>
<evidence type="ECO:0000313" key="6">
    <source>
        <dbReference type="EMBL" id="PVZ11078.1"/>
    </source>
</evidence>
<evidence type="ECO:0000259" key="4">
    <source>
        <dbReference type="SMART" id="SM00644"/>
    </source>
</evidence>
<evidence type="ECO:0000256" key="1">
    <source>
        <dbReference type="ARBA" id="ARBA00007553"/>
    </source>
</evidence>
<comment type="similarity">
    <text evidence="1">Belongs to the N-acetylmuramoyl-L-alanine amidase 2 family.</text>
</comment>
<dbReference type="SMART" id="SM00644">
    <property type="entry name" value="Ami_2"/>
    <property type="match status" value="1"/>
</dbReference>
<dbReference type="InterPro" id="IPR002502">
    <property type="entry name" value="Amidase_domain"/>
</dbReference>
<accession>A0A2U1FFZ0</accession>
<dbReference type="InterPro" id="IPR013207">
    <property type="entry name" value="LGFP"/>
</dbReference>
<dbReference type="GO" id="GO:0009253">
    <property type="term" value="P:peptidoglycan catabolic process"/>
    <property type="evidence" value="ECO:0007669"/>
    <property type="project" value="InterPro"/>
</dbReference>
<organism evidence="6 7">
    <name type="scientific">Actinomycetospora cinnamomea</name>
    <dbReference type="NCBI Taxonomy" id="663609"/>
    <lineage>
        <taxon>Bacteria</taxon>
        <taxon>Bacillati</taxon>
        <taxon>Actinomycetota</taxon>
        <taxon>Actinomycetes</taxon>
        <taxon>Pseudonocardiales</taxon>
        <taxon>Pseudonocardiaceae</taxon>
        <taxon>Actinomycetospora</taxon>
    </lineage>
</organism>
<feature type="domain" description="N-acetylmuramoyl-L-alanine amidase" evidence="4">
    <location>
        <begin position="228"/>
        <end position="389"/>
    </location>
</feature>
<comment type="caution">
    <text evidence="6">The sequence shown here is derived from an EMBL/GenBank/DDBJ whole genome shotgun (WGS) entry which is preliminary data.</text>
</comment>
<feature type="region of interest" description="Disordered" evidence="2">
    <location>
        <begin position="35"/>
        <end position="68"/>
    </location>
</feature>
<dbReference type="Proteomes" id="UP000245639">
    <property type="component" value="Unassembled WGS sequence"/>
</dbReference>
<feature type="signal peptide" evidence="3">
    <location>
        <begin position="1"/>
        <end position="40"/>
    </location>
</feature>
<dbReference type="Pfam" id="PF01510">
    <property type="entry name" value="Amidase_2"/>
    <property type="match status" value="1"/>
</dbReference>
<dbReference type="GO" id="GO:0008745">
    <property type="term" value="F:N-acetylmuramoyl-L-alanine amidase activity"/>
    <property type="evidence" value="ECO:0007669"/>
    <property type="project" value="InterPro"/>
</dbReference>
<gene>
    <name evidence="6" type="ORF">C8D89_104292</name>
</gene>
<dbReference type="Gene3D" id="3.40.80.10">
    <property type="entry name" value="Peptidoglycan recognition protein-like"/>
    <property type="match status" value="1"/>
</dbReference>
<dbReference type="EMBL" id="QEKW01000004">
    <property type="protein sequence ID" value="PVZ11078.1"/>
    <property type="molecule type" value="Genomic_DNA"/>
</dbReference>
<feature type="domain" description="Peptidoglycan recognition protein family" evidence="5">
    <location>
        <begin position="212"/>
        <end position="360"/>
    </location>
</feature>
<keyword evidence="3" id="KW-0732">Signal</keyword>
<dbReference type="CDD" id="cd06583">
    <property type="entry name" value="PGRP"/>
    <property type="match status" value="1"/>
</dbReference>
<feature type="chain" id="PRO_5015494492" evidence="3">
    <location>
        <begin position="41"/>
        <end position="515"/>
    </location>
</feature>
<name>A0A2U1FFZ0_9PSEU</name>
<keyword evidence="7" id="KW-1185">Reference proteome</keyword>